<accession>A0A8S9T502</accession>
<dbReference type="EMBL" id="JHEG04000001">
    <property type="protein sequence ID" value="KAF3886543.1"/>
    <property type="molecule type" value="Genomic_DNA"/>
</dbReference>
<dbReference type="AlphaFoldDB" id="A0A8S9T502"/>
<dbReference type="RefSeq" id="WP_167844687.1">
    <property type="nucleotide sequence ID" value="NZ_JHEG04000001.1"/>
</dbReference>
<name>A0A8S9T502_9CYAN</name>
<comment type="caution">
    <text evidence="1">The sequence shown here is derived from an EMBL/GenBank/DDBJ whole genome shotgun (WGS) entry which is preliminary data.</text>
</comment>
<dbReference type="Proteomes" id="UP000029738">
    <property type="component" value="Unassembled WGS sequence"/>
</dbReference>
<keyword evidence="2" id="KW-1185">Reference proteome</keyword>
<sequence length="79" mass="8766">METTGNAAQTAQRGVQNHQVPAVGTLVSAWSSQHRLVLGQVKVTVRKSLDWVDSYALCRIPSCQTIKRSSWCTHKLEIC</sequence>
<protein>
    <submittedName>
        <fullName evidence="1">Uncharacterized protein</fullName>
    </submittedName>
</protein>
<reference evidence="1" key="1">
    <citation type="journal article" date="2015" name="Genome Announc.">
        <title>Draft Genome Sequence of Tolypothrix boutellei Strain VB521301.</title>
        <authorList>
            <person name="Chandrababunaidu M.M."/>
            <person name="Singh D."/>
            <person name="Sen D."/>
            <person name="Bhan S."/>
            <person name="Das S."/>
            <person name="Gupta A."/>
            <person name="Adhikary S.P."/>
            <person name="Tripathy S."/>
        </authorList>
    </citation>
    <scope>NUCLEOTIDE SEQUENCE</scope>
    <source>
        <strain evidence="1">VB521301</strain>
    </source>
</reference>
<evidence type="ECO:0000313" key="2">
    <source>
        <dbReference type="Proteomes" id="UP000029738"/>
    </source>
</evidence>
<evidence type="ECO:0000313" key="1">
    <source>
        <dbReference type="EMBL" id="KAF3886543.1"/>
    </source>
</evidence>
<proteinExistence type="predicted"/>
<organism evidence="1 2">
    <name type="scientific">Tolypothrix bouteillei VB521301</name>
    <dbReference type="NCBI Taxonomy" id="1479485"/>
    <lineage>
        <taxon>Bacteria</taxon>
        <taxon>Bacillati</taxon>
        <taxon>Cyanobacteriota</taxon>
        <taxon>Cyanophyceae</taxon>
        <taxon>Nostocales</taxon>
        <taxon>Tolypothrichaceae</taxon>
        <taxon>Tolypothrix</taxon>
    </lineage>
</organism>
<reference evidence="1" key="2">
    <citation type="submission" date="2019-11" db="EMBL/GenBank/DDBJ databases">
        <title>Improved Assembly of Tolypothrix boutellei genome.</title>
        <authorList>
            <person name="Sarangi A.N."/>
            <person name="Mukherjee M."/>
            <person name="Ghosh S."/>
            <person name="Singh D."/>
            <person name="Das A."/>
            <person name="Kant S."/>
            <person name="Prusty A."/>
            <person name="Tripathy S."/>
        </authorList>
    </citation>
    <scope>NUCLEOTIDE SEQUENCE</scope>
    <source>
        <strain evidence="1">VB521301</strain>
    </source>
</reference>
<gene>
    <name evidence="1" type="ORF">DA73_0400014445</name>
</gene>